<gene>
    <name evidence="1" type="ORF">G3576_26305</name>
</gene>
<proteinExistence type="predicted"/>
<dbReference type="Proteomes" id="UP000475385">
    <property type="component" value="Unassembled WGS sequence"/>
</dbReference>
<reference evidence="1 2" key="1">
    <citation type="submission" date="2020-03" db="EMBL/GenBank/DDBJ databases">
        <title>Roseomonas stagni sp. nov., isolated from pond water in Japan.</title>
        <authorList>
            <person name="Furuhata K."/>
            <person name="Miyamoto H."/>
            <person name="Goto K."/>
        </authorList>
    </citation>
    <scope>NUCLEOTIDE SEQUENCE [LARGE SCALE GENOMIC DNA]</scope>
    <source>
        <strain evidence="1 2">PeD5</strain>
    </source>
</reference>
<organism evidence="1 2">
    <name type="scientific">Falsiroseomonas algicola</name>
    <dbReference type="NCBI Taxonomy" id="2716930"/>
    <lineage>
        <taxon>Bacteria</taxon>
        <taxon>Pseudomonadati</taxon>
        <taxon>Pseudomonadota</taxon>
        <taxon>Alphaproteobacteria</taxon>
        <taxon>Acetobacterales</taxon>
        <taxon>Roseomonadaceae</taxon>
        <taxon>Falsiroseomonas</taxon>
    </lineage>
</organism>
<evidence type="ECO:0000313" key="1">
    <source>
        <dbReference type="EMBL" id="NGM23553.1"/>
    </source>
</evidence>
<name>A0A6M1LU58_9PROT</name>
<comment type="caution">
    <text evidence="1">The sequence shown here is derived from an EMBL/GenBank/DDBJ whole genome shotgun (WGS) entry which is preliminary data.</text>
</comment>
<sequence>MQSDTEVKDMVRKFSELILAEAVQHREPCDYLSGLTIQIERTLQQAAGYSVDVVADIESRAVVAAAFGSALALIRKRLGCE</sequence>
<accession>A0A6M1LU58</accession>
<evidence type="ECO:0000313" key="2">
    <source>
        <dbReference type="Proteomes" id="UP000475385"/>
    </source>
</evidence>
<dbReference type="RefSeq" id="WP_164697473.1">
    <property type="nucleotide sequence ID" value="NZ_JAAIKB010000016.1"/>
</dbReference>
<dbReference type="EMBL" id="JAAIKB010000016">
    <property type="protein sequence ID" value="NGM23553.1"/>
    <property type="molecule type" value="Genomic_DNA"/>
</dbReference>
<protein>
    <submittedName>
        <fullName evidence="1">Uncharacterized protein</fullName>
    </submittedName>
</protein>
<dbReference type="AlphaFoldDB" id="A0A6M1LU58"/>
<keyword evidence="2" id="KW-1185">Reference proteome</keyword>